<proteinExistence type="predicted"/>
<evidence type="ECO:0000313" key="3">
    <source>
        <dbReference type="EMBL" id="GFF65611.1"/>
    </source>
</evidence>
<reference evidence="2 4" key="1">
    <citation type="submission" date="2015-11" db="EMBL/GenBank/DDBJ databases">
        <title>Aspergillus lentulus strain IFM 54703T.</title>
        <authorList>
            <person name="Kusuya Y."/>
            <person name="Sakai K."/>
            <person name="Kamei K."/>
            <person name="Takahashi H."/>
            <person name="Yaguchi T."/>
        </authorList>
    </citation>
    <scope>NUCLEOTIDE SEQUENCE [LARGE SCALE GENOMIC DNA]</scope>
    <source>
        <strain evidence="2 4">IFM 54703</strain>
    </source>
</reference>
<evidence type="ECO:0000313" key="5">
    <source>
        <dbReference type="Proteomes" id="UP000465220"/>
    </source>
</evidence>
<dbReference type="AlphaFoldDB" id="A0AAN4TD27"/>
<sequence length="404" mass="44804">MCRYIFHHYTRCGHIANFDFHSCVEVTNLLRGLSQPGSNSPDPTCTNVKVEHDLCSTKIEVYCLQCELDFQRLTQGTEGAVHDIPDYIQIEGIDNPEPVISIKMQWQVPRSRKRGFNEAFLDLDLDGDHKSDSSNGTTVQPSTIANASTLTSSELWHGFFDVPLNAQDHDAADADKVDCGLHPAKRRNDSISEDYVVIGTDIVTTQAERLTSAANHEEGSDSDDFYSLWLSDSDSDDGDTEDTTASLKRQLESFTFLNYRSTPRSPDIPCSPRTRTRPRPDPLPLYVGFPGQPPERSPRTLRPSSRENYLDARTDLQSPLFDGFPGILPDEDELGLRSPGLVSFPRIVTEDVDEEEKEKETGEEKVEKGRSTGTVLGLRGSSLASGSGYAASLLKGLNITMSRK</sequence>
<evidence type="ECO:0000313" key="4">
    <source>
        <dbReference type="Proteomes" id="UP000051487"/>
    </source>
</evidence>
<evidence type="ECO:0000313" key="2">
    <source>
        <dbReference type="EMBL" id="GAQ09518.1"/>
    </source>
</evidence>
<protein>
    <submittedName>
        <fullName evidence="2">Uncharacterized protein</fullName>
    </submittedName>
</protein>
<dbReference type="Proteomes" id="UP000465220">
    <property type="component" value="Unassembled WGS sequence"/>
</dbReference>
<evidence type="ECO:0000256" key="1">
    <source>
        <dbReference type="SAM" id="MobiDB-lite"/>
    </source>
</evidence>
<accession>A0AAN4TD27</accession>
<comment type="caution">
    <text evidence="2">The sequence shown here is derived from an EMBL/GenBank/DDBJ whole genome shotgun (WGS) entry which is preliminary data.</text>
</comment>
<organism evidence="2 4">
    <name type="scientific">Aspergillus lentulus</name>
    <dbReference type="NCBI Taxonomy" id="293939"/>
    <lineage>
        <taxon>Eukaryota</taxon>
        <taxon>Fungi</taxon>
        <taxon>Dikarya</taxon>
        <taxon>Ascomycota</taxon>
        <taxon>Pezizomycotina</taxon>
        <taxon>Eurotiomycetes</taxon>
        <taxon>Eurotiomycetidae</taxon>
        <taxon>Eurotiales</taxon>
        <taxon>Aspergillaceae</taxon>
        <taxon>Aspergillus</taxon>
        <taxon>Aspergillus subgen. Fumigati</taxon>
    </lineage>
</organism>
<feature type="compositionally biased region" description="Low complexity" evidence="1">
    <location>
        <begin position="376"/>
        <end position="386"/>
    </location>
</feature>
<reference evidence="3 5" key="2">
    <citation type="submission" date="2020-01" db="EMBL/GenBank/DDBJ databases">
        <title>Draft genome sequence of Aspergillus lentulus IFM 60648.</title>
        <authorList>
            <person name="Takahashi H."/>
            <person name="Yaguchi T."/>
        </authorList>
    </citation>
    <scope>NUCLEOTIDE SEQUENCE [LARGE SCALE GENOMIC DNA]</scope>
    <source>
        <strain evidence="3 5">IFM 60648</strain>
    </source>
</reference>
<feature type="region of interest" description="Disordered" evidence="1">
    <location>
        <begin position="352"/>
        <end position="386"/>
    </location>
</feature>
<keyword evidence="5" id="KW-1185">Reference proteome</keyword>
<feature type="region of interest" description="Disordered" evidence="1">
    <location>
        <begin position="258"/>
        <end position="305"/>
    </location>
</feature>
<dbReference type="Proteomes" id="UP000051487">
    <property type="component" value="Unassembled WGS sequence"/>
</dbReference>
<name>A0AAN4TD27_ASPLE</name>
<dbReference type="EMBL" id="BLKI01000006">
    <property type="protein sequence ID" value="GFF65611.1"/>
    <property type="molecule type" value="Genomic_DNA"/>
</dbReference>
<dbReference type="EMBL" id="BCLY01000012">
    <property type="protein sequence ID" value="GAQ09518.1"/>
    <property type="molecule type" value="Genomic_DNA"/>
</dbReference>
<feature type="compositionally biased region" description="Basic and acidic residues" evidence="1">
    <location>
        <begin position="358"/>
        <end position="370"/>
    </location>
</feature>
<gene>
    <name evidence="2" type="ORF">ALT_6839</name>
    <name evidence="3" type="ORF">IFM60648_01646</name>
</gene>